<dbReference type="PANTHER" id="PTHR42738:SF7">
    <property type="entry name" value="HYDROXYMETHYLGLUTARYL-COA LYASE"/>
    <property type="match status" value="1"/>
</dbReference>
<sequence>MWSSLQVAPRRDIRPFQAQEAPVLPGRKSVYPVLFSLSQAASPHESSLIVSTPKRSFDRAIATARAFSITPSVFQETCYFELSGPSSLESLSCALCFVPTEQKIELINRLGRSGLKVVECASYVSPKWVPQMKDNDAVVNGIDHLPGVSYPVLVPNMAGMKNVLKNKNVKEIAVFAAASEGFSKKNTNCSIEESLKRLGEVAEEAIKNGIKVRGYTSVVIGCPYDGKTNPAKVAALSEALLSMGCYEGCPYAKGATGNLATEDLVYMLHDMGFDTGIDMEKLVETGDWICSQMGRRNVSRCSNALLAKKENAKCSNALLAKKEKAK</sequence>
<dbReference type="PANTHER" id="PTHR42738">
    <property type="entry name" value="HYDROXYMETHYLGLUTARYL-COA LYASE"/>
    <property type="match status" value="1"/>
</dbReference>
<evidence type="ECO:0000256" key="4">
    <source>
        <dbReference type="ARBA" id="ARBA00022723"/>
    </source>
</evidence>
<dbReference type="GO" id="GO:0004419">
    <property type="term" value="F:hydroxymethylglutaryl-CoA lyase activity"/>
    <property type="evidence" value="ECO:0007669"/>
    <property type="project" value="UniProtKB-EC"/>
</dbReference>
<dbReference type="InterPro" id="IPR013785">
    <property type="entry name" value="Aldolase_TIM"/>
</dbReference>
<dbReference type="UniPathway" id="UPA00896">
    <property type="reaction ID" value="UER00863"/>
</dbReference>
<dbReference type="InterPro" id="IPR000891">
    <property type="entry name" value="PYR_CT"/>
</dbReference>
<dbReference type="CDD" id="cd07938">
    <property type="entry name" value="DRE_TIM_HMGL"/>
    <property type="match status" value="1"/>
</dbReference>
<dbReference type="GO" id="GO:0046951">
    <property type="term" value="P:ketone body biosynthetic process"/>
    <property type="evidence" value="ECO:0007669"/>
    <property type="project" value="TreeGrafter"/>
</dbReference>
<reference evidence="9" key="1">
    <citation type="submission" date="2016-11" db="UniProtKB">
        <authorList>
            <consortium name="WormBaseParasite"/>
        </authorList>
    </citation>
    <scope>IDENTIFICATION</scope>
</reference>
<evidence type="ECO:0000256" key="3">
    <source>
        <dbReference type="ARBA" id="ARBA00012910"/>
    </source>
</evidence>
<evidence type="ECO:0000256" key="5">
    <source>
        <dbReference type="ARBA" id="ARBA00023239"/>
    </source>
</evidence>
<dbReference type="InterPro" id="IPR043594">
    <property type="entry name" value="HMGL"/>
</dbReference>
<dbReference type="WBParaSite" id="L893_g12337.t2">
    <property type="protein sequence ID" value="L893_g12337.t2"/>
    <property type="gene ID" value="L893_g12337"/>
</dbReference>
<feature type="domain" description="Pyruvate carboxyltransferase" evidence="7">
    <location>
        <begin position="98"/>
        <end position="246"/>
    </location>
</feature>
<dbReference type="AlphaFoldDB" id="A0A1I7Y3M4"/>
<evidence type="ECO:0000256" key="1">
    <source>
        <dbReference type="ARBA" id="ARBA00005143"/>
    </source>
</evidence>
<proteinExistence type="inferred from homology"/>
<dbReference type="Pfam" id="PF00682">
    <property type="entry name" value="HMGL-like"/>
    <property type="match status" value="1"/>
</dbReference>
<evidence type="ECO:0000259" key="7">
    <source>
        <dbReference type="Pfam" id="PF00682"/>
    </source>
</evidence>
<dbReference type="GO" id="GO:0006552">
    <property type="term" value="P:L-leucine catabolic process"/>
    <property type="evidence" value="ECO:0007669"/>
    <property type="project" value="TreeGrafter"/>
</dbReference>
<organism evidence="8 9">
    <name type="scientific">Steinernema glaseri</name>
    <dbReference type="NCBI Taxonomy" id="37863"/>
    <lineage>
        <taxon>Eukaryota</taxon>
        <taxon>Metazoa</taxon>
        <taxon>Ecdysozoa</taxon>
        <taxon>Nematoda</taxon>
        <taxon>Chromadorea</taxon>
        <taxon>Rhabditida</taxon>
        <taxon>Tylenchina</taxon>
        <taxon>Panagrolaimomorpha</taxon>
        <taxon>Strongyloidoidea</taxon>
        <taxon>Steinernematidae</taxon>
        <taxon>Steinernema</taxon>
    </lineage>
</organism>
<dbReference type="SUPFAM" id="SSF51569">
    <property type="entry name" value="Aldolase"/>
    <property type="match status" value="1"/>
</dbReference>
<name>A0A1I7Y3M4_9BILA</name>
<dbReference type="Gene3D" id="3.20.20.70">
    <property type="entry name" value="Aldolase class I"/>
    <property type="match status" value="2"/>
</dbReference>
<dbReference type="GO" id="GO:0046872">
    <property type="term" value="F:metal ion binding"/>
    <property type="evidence" value="ECO:0007669"/>
    <property type="project" value="UniProtKB-KW"/>
</dbReference>
<keyword evidence="5" id="KW-0456">Lyase</keyword>
<keyword evidence="8" id="KW-1185">Reference proteome</keyword>
<comment type="catalytic activity">
    <reaction evidence="6">
        <text>(3S)-3-hydroxy-3-methylglutaryl-CoA = acetoacetate + acetyl-CoA</text>
        <dbReference type="Rhea" id="RHEA:24404"/>
        <dbReference type="ChEBI" id="CHEBI:13705"/>
        <dbReference type="ChEBI" id="CHEBI:43074"/>
        <dbReference type="ChEBI" id="CHEBI:57288"/>
        <dbReference type="EC" id="4.1.3.4"/>
    </reaction>
</comment>
<keyword evidence="4" id="KW-0479">Metal-binding</keyword>
<dbReference type="EC" id="4.1.3.4" evidence="3"/>
<protein>
    <recommendedName>
        <fullName evidence="3">hydroxymethylglutaryl-CoA lyase</fullName>
        <ecNumber evidence="3">4.1.3.4</ecNumber>
    </recommendedName>
</protein>
<evidence type="ECO:0000313" key="8">
    <source>
        <dbReference type="Proteomes" id="UP000095287"/>
    </source>
</evidence>
<dbReference type="Proteomes" id="UP000095287">
    <property type="component" value="Unplaced"/>
</dbReference>
<comment type="pathway">
    <text evidence="1">Metabolic intermediate metabolism; (S)-3-hydroxy-3-methylglutaryl-CoA degradation; acetoacetate from (S)-3-hydroxy-3-methylglutaryl-CoA: step 1/1.</text>
</comment>
<comment type="similarity">
    <text evidence="2">Belongs to the HMG-CoA lyase family.</text>
</comment>
<accession>A0A1I7Y3M4</accession>
<evidence type="ECO:0000313" key="9">
    <source>
        <dbReference type="WBParaSite" id="L893_g12337.t2"/>
    </source>
</evidence>
<evidence type="ECO:0000256" key="6">
    <source>
        <dbReference type="ARBA" id="ARBA00049877"/>
    </source>
</evidence>
<evidence type="ECO:0000256" key="2">
    <source>
        <dbReference type="ARBA" id="ARBA00009405"/>
    </source>
</evidence>